<keyword evidence="5 11" id="KW-0862">Zinc</keyword>
<evidence type="ECO:0000256" key="6">
    <source>
        <dbReference type="ARBA" id="ARBA00023015"/>
    </source>
</evidence>
<dbReference type="PANTHER" id="PTHR11447">
    <property type="entry name" value="CELLULAR TUMOR ANTIGEN P53"/>
    <property type="match status" value="1"/>
</dbReference>
<dbReference type="AlphaFoldDB" id="A0A7R8WM55"/>
<protein>
    <recommendedName>
        <fullName evidence="13">p53 DNA-binding domain-containing protein</fullName>
    </recommendedName>
</protein>
<feature type="region of interest" description="Disordered" evidence="12">
    <location>
        <begin position="140"/>
        <end position="160"/>
    </location>
</feature>
<feature type="binding site" evidence="11">
    <location>
        <position position="272"/>
    </location>
    <ligand>
        <name>Zn(2+)</name>
        <dbReference type="ChEBI" id="CHEBI:29105"/>
    </ligand>
</feature>
<dbReference type="OrthoDB" id="5915660at2759"/>
<keyword evidence="4 11" id="KW-0479">Metal-binding</keyword>
<dbReference type="InterPro" id="IPR002117">
    <property type="entry name" value="p53_tumour_suppressor"/>
</dbReference>
<name>A0A7R8WM55_9CRUS</name>
<evidence type="ECO:0000256" key="1">
    <source>
        <dbReference type="ARBA" id="ARBA00004123"/>
    </source>
</evidence>
<feature type="region of interest" description="Disordered" evidence="12">
    <location>
        <begin position="66"/>
        <end position="103"/>
    </location>
</feature>
<dbReference type="Gene3D" id="2.60.40.720">
    <property type="match status" value="1"/>
</dbReference>
<evidence type="ECO:0000256" key="2">
    <source>
        <dbReference type="ARBA" id="ARBA00006167"/>
    </source>
</evidence>
<dbReference type="GO" id="GO:0046872">
    <property type="term" value="F:metal ion binding"/>
    <property type="evidence" value="ECO:0007669"/>
    <property type="project" value="UniProtKB-KW"/>
</dbReference>
<dbReference type="PANTHER" id="PTHR11447:SF16">
    <property type="entry name" value="P53 PROTEIN LONG FORM VARIANT 1"/>
    <property type="match status" value="1"/>
</dbReference>
<dbReference type="GO" id="GO:0000981">
    <property type="term" value="F:DNA-binding transcription factor activity, RNA polymerase II-specific"/>
    <property type="evidence" value="ECO:0007669"/>
    <property type="project" value="TreeGrafter"/>
</dbReference>
<dbReference type="GO" id="GO:0006915">
    <property type="term" value="P:apoptotic process"/>
    <property type="evidence" value="ECO:0007669"/>
    <property type="project" value="UniProtKB-KW"/>
</dbReference>
<comment type="similarity">
    <text evidence="2">Belongs to the p53 family.</text>
</comment>
<evidence type="ECO:0000256" key="3">
    <source>
        <dbReference type="ARBA" id="ARBA00022703"/>
    </source>
</evidence>
<keyword evidence="10" id="KW-0539">Nucleus</keyword>
<dbReference type="Pfam" id="PF00870">
    <property type="entry name" value="P53"/>
    <property type="match status" value="1"/>
</dbReference>
<feature type="region of interest" description="Disordered" evidence="12">
    <location>
        <begin position="403"/>
        <end position="422"/>
    </location>
</feature>
<feature type="domain" description="p53 DNA-binding" evidence="13">
    <location>
        <begin position="207"/>
        <end position="372"/>
    </location>
</feature>
<dbReference type="GO" id="GO:0005634">
    <property type="term" value="C:nucleus"/>
    <property type="evidence" value="ECO:0007669"/>
    <property type="project" value="UniProtKB-SubCell"/>
</dbReference>
<accession>A0A7R8WM55</accession>
<evidence type="ECO:0000313" key="14">
    <source>
        <dbReference type="EMBL" id="CAD7231579.1"/>
    </source>
</evidence>
<dbReference type="GO" id="GO:0000978">
    <property type="term" value="F:RNA polymerase II cis-regulatory region sequence-specific DNA binding"/>
    <property type="evidence" value="ECO:0007669"/>
    <property type="project" value="TreeGrafter"/>
</dbReference>
<evidence type="ECO:0000256" key="11">
    <source>
        <dbReference type="PIRSR" id="PIRSR602117-1"/>
    </source>
</evidence>
<sequence length="489" mass="55302">AAGRTAPSPHSTSFHSQLVHTGFRTLAGWVRRPRPRFAGAGERWTDMSHAACTSAMCDIDEGEIERNEMPPAPALPTQRNGPTDGQAGHRQTRTPDAYADRQRQADQLLDSAEFPEEESRVPSDFENLVNNRTDELVRMPSFGQDSQNRSQVEQQTSQNGEESICAVLPPIAQGSQAWEASDFVGDMGFSARVSEQFVYRDGDSSNSTLHGVTVYHPKLEKLFIKPFTEVSFDLEWNEVRALSFNGSLFVRAQMAYNDVNEWREPVRRCPFHETEDKRAHLARHVLQGQCRDGWHQADPETDRYSYVSPLPALVTGKLVFQFGCRSSDPGGMNRRKVSVVISLETERGRVLGRSSLSVRICSTPLRDMHCDIRKRTTMSSNSSPQQMASVRPQSESVQFFNARAHPLPNRSRQSESLIKGDHIVWPPPNKRLKRSVKLMAKEPEGVLEAPRTILVDKKHLEFIQMMFIPKVINGKTRYKSEQLTRKQDC</sequence>
<feature type="non-terminal residue" evidence="14">
    <location>
        <position position="1"/>
    </location>
</feature>
<feature type="compositionally biased region" description="Polar residues" evidence="12">
    <location>
        <begin position="143"/>
        <end position="160"/>
    </location>
</feature>
<keyword evidence="8" id="KW-0010">Activator</keyword>
<evidence type="ECO:0000256" key="12">
    <source>
        <dbReference type="SAM" id="MobiDB-lite"/>
    </source>
</evidence>
<keyword evidence="9" id="KW-0804">Transcription</keyword>
<comment type="subcellular location">
    <subcellularLocation>
        <location evidence="1">Nucleus</location>
    </subcellularLocation>
</comment>
<dbReference type="InterPro" id="IPR011615">
    <property type="entry name" value="p53_DNA-bd"/>
</dbReference>
<keyword evidence="7" id="KW-0238">DNA-binding</keyword>
<evidence type="ECO:0000256" key="7">
    <source>
        <dbReference type="ARBA" id="ARBA00023125"/>
    </source>
</evidence>
<keyword evidence="6" id="KW-0805">Transcription regulation</keyword>
<reference evidence="14" key="1">
    <citation type="submission" date="2020-11" db="EMBL/GenBank/DDBJ databases">
        <authorList>
            <person name="Tran Van P."/>
        </authorList>
    </citation>
    <scope>NUCLEOTIDE SEQUENCE</scope>
</reference>
<evidence type="ECO:0000259" key="13">
    <source>
        <dbReference type="Pfam" id="PF00870"/>
    </source>
</evidence>
<dbReference type="InterPro" id="IPR012346">
    <property type="entry name" value="p53/RUNT-type_TF_DNA-bd_sf"/>
</dbReference>
<evidence type="ECO:0000256" key="10">
    <source>
        <dbReference type="ARBA" id="ARBA00023242"/>
    </source>
</evidence>
<comment type="cofactor">
    <cofactor evidence="11">
        <name>Zn(2+)</name>
        <dbReference type="ChEBI" id="CHEBI:29105"/>
    </cofactor>
    <text evidence="11">Binds 1 zinc ion per subunit.</text>
</comment>
<feature type="binding site" evidence="11">
    <location>
        <position position="269"/>
    </location>
    <ligand>
        <name>Zn(2+)</name>
        <dbReference type="ChEBI" id="CHEBI:29105"/>
    </ligand>
</feature>
<keyword evidence="3" id="KW-0053">Apoptosis</keyword>
<dbReference type="PRINTS" id="PR00386">
    <property type="entry name" value="P53SUPPRESSR"/>
</dbReference>
<evidence type="ECO:0000256" key="8">
    <source>
        <dbReference type="ARBA" id="ARBA00023159"/>
    </source>
</evidence>
<dbReference type="SUPFAM" id="SSF49417">
    <property type="entry name" value="p53-like transcription factors"/>
    <property type="match status" value="1"/>
</dbReference>
<feature type="binding site" evidence="11">
    <location>
        <position position="324"/>
    </location>
    <ligand>
        <name>Zn(2+)</name>
        <dbReference type="ChEBI" id="CHEBI:29105"/>
    </ligand>
</feature>
<proteinExistence type="inferred from homology"/>
<organism evidence="14">
    <name type="scientific">Cyprideis torosa</name>
    <dbReference type="NCBI Taxonomy" id="163714"/>
    <lineage>
        <taxon>Eukaryota</taxon>
        <taxon>Metazoa</taxon>
        <taxon>Ecdysozoa</taxon>
        <taxon>Arthropoda</taxon>
        <taxon>Crustacea</taxon>
        <taxon>Oligostraca</taxon>
        <taxon>Ostracoda</taxon>
        <taxon>Podocopa</taxon>
        <taxon>Podocopida</taxon>
        <taxon>Cytherocopina</taxon>
        <taxon>Cytheroidea</taxon>
        <taxon>Cytherideidae</taxon>
        <taxon>Cyprideis</taxon>
    </lineage>
</organism>
<gene>
    <name evidence="14" type="ORF">CTOB1V02_LOCUS9426</name>
</gene>
<dbReference type="InterPro" id="IPR008967">
    <property type="entry name" value="p53-like_TF_DNA-bd_sf"/>
</dbReference>
<feature type="non-terminal residue" evidence="14">
    <location>
        <position position="489"/>
    </location>
</feature>
<evidence type="ECO:0000256" key="4">
    <source>
        <dbReference type="ARBA" id="ARBA00022723"/>
    </source>
</evidence>
<evidence type="ECO:0000256" key="9">
    <source>
        <dbReference type="ARBA" id="ARBA00023163"/>
    </source>
</evidence>
<evidence type="ECO:0000256" key="5">
    <source>
        <dbReference type="ARBA" id="ARBA00022833"/>
    </source>
</evidence>
<dbReference type="EMBL" id="OB663660">
    <property type="protein sequence ID" value="CAD7231579.1"/>
    <property type="molecule type" value="Genomic_DNA"/>
</dbReference>